<comment type="caution">
    <text evidence="1">The sequence shown here is derived from an EMBL/GenBank/DDBJ whole genome shotgun (WGS) entry which is preliminary data.</text>
</comment>
<organism evidence="1 2">
    <name type="scientific">Arachis hypogaea</name>
    <name type="common">Peanut</name>
    <dbReference type="NCBI Taxonomy" id="3818"/>
    <lineage>
        <taxon>Eukaryota</taxon>
        <taxon>Viridiplantae</taxon>
        <taxon>Streptophyta</taxon>
        <taxon>Embryophyta</taxon>
        <taxon>Tracheophyta</taxon>
        <taxon>Spermatophyta</taxon>
        <taxon>Magnoliopsida</taxon>
        <taxon>eudicotyledons</taxon>
        <taxon>Gunneridae</taxon>
        <taxon>Pentapetalae</taxon>
        <taxon>rosids</taxon>
        <taxon>fabids</taxon>
        <taxon>Fabales</taxon>
        <taxon>Fabaceae</taxon>
        <taxon>Papilionoideae</taxon>
        <taxon>50 kb inversion clade</taxon>
        <taxon>dalbergioids sensu lato</taxon>
        <taxon>Dalbergieae</taxon>
        <taxon>Pterocarpus clade</taxon>
        <taxon>Arachis</taxon>
    </lineage>
</organism>
<sequence>MDTRMLCGPRQCRQYGAESHSRSRCHQSGGLLGMSILNYTVRYGQNHEAKAETSNAQLPPYLL</sequence>
<dbReference type="AlphaFoldDB" id="A0A444Y9K1"/>
<keyword evidence="2" id="KW-1185">Reference proteome</keyword>
<name>A0A444Y9K1_ARAHY</name>
<dbReference type="Proteomes" id="UP000289738">
    <property type="component" value="Chromosome B07"/>
</dbReference>
<evidence type="ECO:0000313" key="1">
    <source>
        <dbReference type="EMBL" id="RYQ98641.1"/>
    </source>
</evidence>
<reference evidence="1 2" key="1">
    <citation type="submission" date="2019-01" db="EMBL/GenBank/DDBJ databases">
        <title>Sequencing of cultivated peanut Arachis hypogaea provides insights into genome evolution and oil improvement.</title>
        <authorList>
            <person name="Chen X."/>
        </authorList>
    </citation>
    <scope>NUCLEOTIDE SEQUENCE [LARGE SCALE GENOMIC DNA]</scope>
    <source>
        <strain evidence="2">cv. Fuhuasheng</strain>
        <tissue evidence="1">Leaves</tissue>
    </source>
</reference>
<dbReference type="EMBL" id="SDMP01000017">
    <property type="protein sequence ID" value="RYQ98641.1"/>
    <property type="molecule type" value="Genomic_DNA"/>
</dbReference>
<gene>
    <name evidence="1" type="ORF">Ahy_B07g086410</name>
</gene>
<proteinExistence type="predicted"/>
<accession>A0A444Y9K1</accession>
<protein>
    <submittedName>
        <fullName evidence="1">Uncharacterized protein</fullName>
    </submittedName>
</protein>
<evidence type="ECO:0000313" key="2">
    <source>
        <dbReference type="Proteomes" id="UP000289738"/>
    </source>
</evidence>